<feature type="compositionally biased region" description="Low complexity" evidence="1">
    <location>
        <begin position="102"/>
        <end position="126"/>
    </location>
</feature>
<accession>A0AAJ0MDE8</accession>
<evidence type="ECO:0000313" key="2">
    <source>
        <dbReference type="EMBL" id="KAK3352388.1"/>
    </source>
</evidence>
<dbReference type="Proteomes" id="UP001275084">
    <property type="component" value="Unassembled WGS sequence"/>
</dbReference>
<proteinExistence type="predicted"/>
<evidence type="ECO:0000313" key="3">
    <source>
        <dbReference type="Proteomes" id="UP001275084"/>
    </source>
</evidence>
<dbReference type="AlphaFoldDB" id="A0AAJ0MDE8"/>
<name>A0AAJ0MDE8_9PEZI</name>
<feature type="compositionally biased region" description="Basic and acidic residues" evidence="1">
    <location>
        <begin position="61"/>
        <end position="71"/>
    </location>
</feature>
<organism evidence="2 3">
    <name type="scientific">Lasiosphaeria hispida</name>
    <dbReference type="NCBI Taxonomy" id="260671"/>
    <lineage>
        <taxon>Eukaryota</taxon>
        <taxon>Fungi</taxon>
        <taxon>Dikarya</taxon>
        <taxon>Ascomycota</taxon>
        <taxon>Pezizomycotina</taxon>
        <taxon>Sordariomycetes</taxon>
        <taxon>Sordariomycetidae</taxon>
        <taxon>Sordariales</taxon>
        <taxon>Lasiosphaeriaceae</taxon>
        <taxon>Lasiosphaeria</taxon>
    </lineage>
</organism>
<reference evidence="2" key="2">
    <citation type="submission" date="2023-06" db="EMBL/GenBank/DDBJ databases">
        <authorList>
            <consortium name="Lawrence Berkeley National Laboratory"/>
            <person name="Haridas S."/>
            <person name="Hensen N."/>
            <person name="Bonometti L."/>
            <person name="Westerberg I."/>
            <person name="Brannstrom I.O."/>
            <person name="Guillou S."/>
            <person name="Cros-Aarteil S."/>
            <person name="Calhoun S."/>
            <person name="Kuo A."/>
            <person name="Mondo S."/>
            <person name="Pangilinan J."/>
            <person name="Riley R."/>
            <person name="Labutti K."/>
            <person name="Andreopoulos B."/>
            <person name="Lipzen A."/>
            <person name="Chen C."/>
            <person name="Yanf M."/>
            <person name="Daum C."/>
            <person name="Ng V."/>
            <person name="Clum A."/>
            <person name="Steindorff A."/>
            <person name="Ohm R."/>
            <person name="Martin F."/>
            <person name="Silar P."/>
            <person name="Natvig D."/>
            <person name="Lalanne C."/>
            <person name="Gautier V."/>
            <person name="Ament-Velasquez S.L."/>
            <person name="Kruys A."/>
            <person name="Hutchinson M.I."/>
            <person name="Powell A.J."/>
            <person name="Barry K."/>
            <person name="Miller A.N."/>
            <person name="Grigoriev I.V."/>
            <person name="Debuchy R."/>
            <person name="Gladieux P."/>
            <person name="Thoren M.H."/>
            <person name="Johannesson H."/>
        </authorList>
    </citation>
    <scope>NUCLEOTIDE SEQUENCE</scope>
    <source>
        <strain evidence="2">CBS 955.72</strain>
    </source>
</reference>
<protein>
    <submittedName>
        <fullName evidence="2">Uncharacterized protein</fullName>
    </submittedName>
</protein>
<feature type="region of interest" description="Disordered" evidence="1">
    <location>
        <begin position="36"/>
        <end position="143"/>
    </location>
</feature>
<reference evidence="2" key="1">
    <citation type="journal article" date="2023" name="Mol. Phylogenet. Evol.">
        <title>Genome-scale phylogeny and comparative genomics of the fungal order Sordariales.</title>
        <authorList>
            <person name="Hensen N."/>
            <person name="Bonometti L."/>
            <person name="Westerberg I."/>
            <person name="Brannstrom I.O."/>
            <person name="Guillou S."/>
            <person name="Cros-Aarteil S."/>
            <person name="Calhoun S."/>
            <person name="Haridas S."/>
            <person name="Kuo A."/>
            <person name="Mondo S."/>
            <person name="Pangilinan J."/>
            <person name="Riley R."/>
            <person name="LaButti K."/>
            <person name="Andreopoulos B."/>
            <person name="Lipzen A."/>
            <person name="Chen C."/>
            <person name="Yan M."/>
            <person name="Daum C."/>
            <person name="Ng V."/>
            <person name="Clum A."/>
            <person name="Steindorff A."/>
            <person name="Ohm R.A."/>
            <person name="Martin F."/>
            <person name="Silar P."/>
            <person name="Natvig D.O."/>
            <person name="Lalanne C."/>
            <person name="Gautier V."/>
            <person name="Ament-Velasquez S.L."/>
            <person name="Kruys A."/>
            <person name="Hutchinson M.I."/>
            <person name="Powell A.J."/>
            <person name="Barry K."/>
            <person name="Miller A.N."/>
            <person name="Grigoriev I.V."/>
            <person name="Debuchy R."/>
            <person name="Gladieux P."/>
            <person name="Hiltunen Thoren M."/>
            <person name="Johannesson H."/>
        </authorList>
    </citation>
    <scope>NUCLEOTIDE SEQUENCE</scope>
    <source>
        <strain evidence="2">CBS 955.72</strain>
    </source>
</reference>
<feature type="compositionally biased region" description="Basic and acidic residues" evidence="1">
    <location>
        <begin position="356"/>
        <end position="374"/>
    </location>
</feature>
<feature type="compositionally biased region" description="Acidic residues" evidence="1">
    <location>
        <begin position="414"/>
        <end position="424"/>
    </location>
</feature>
<evidence type="ECO:0000256" key="1">
    <source>
        <dbReference type="SAM" id="MobiDB-lite"/>
    </source>
</evidence>
<gene>
    <name evidence="2" type="ORF">B0T25DRAFT_454374</name>
</gene>
<comment type="caution">
    <text evidence="2">The sequence shown here is derived from an EMBL/GenBank/DDBJ whole genome shotgun (WGS) entry which is preliminary data.</text>
</comment>
<keyword evidence="3" id="KW-1185">Reference proteome</keyword>
<dbReference type="EMBL" id="JAUIQD010000004">
    <property type="protein sequence ID" value="KAK3352388.1"/>
    <property type="molecule type" value="Genomic_DNA"/>
</dbReference>
<feature type="compositionally biased region" description="Polar residues" evidence="1">
    <location>
        <begin position="72"/>
        <end position="87"/>
    </location>
</feature>
<feature type="region of interest" description="Disordered" evidence="1">
    <location>
        <begin position="356"/>
        <end position="438"/>
    </location>
</feature>
<feature type="compositionally biased region" description="Low complexity" evidence="1">
    <location>
        <begin position="37"/>
        <end position="51"/>
    </location>
</feature>
<sequence>MEALKSLTANIPDWQKRLDELNGQIAQRQVELAKLTAAKSASASGAAPARSIRNKGSTESLRPHDEPEAQPRESTPQPELTNDTAATGNPPAGEQPAPPSPADSQSPSAIARQANQMRAAGQARARATLRKRQRTDSVVSAEGAAPKYRTRSMIIVYYDSYVQSFFEELVKFVSASRNMMRKAKMAAKVAQIKRLAELEMPDQSDEEEEKIDAIGLEVDSGLGTATTSALPMASSSAKDVNAEEEIPILPYVSTRRMQPMTGSTNLYMAQSALGRALYPRGGAGGRYSRGGPGGFPGGALVPDVYDDLDKGLEYVQSMCEHAAHQFLRDGDCGEEVCNIQRRMAETLELADREMERVKKEEPETLKAAEEEMRGRSYRPQSMRKGPSSGLVAAQAGAGKEGGGNPIISASNQLEVDEGVEDMEAEEPKLVYKSTRMMT</sequence>